<name>A0ABX9LES0_9ACTN</name>
<comment type="caution">
    <text evidence="1">The sequence shown here is derived from an EMBL/GenBank/DDBJ whole genome shotgun (WGS) entry which is preliminary data.</text>
</comment>
<proteinExistence type="predicted"/>
<accession>A0ABX9LES0</accession>
<dbReference type="RefSeq" id="WP_117408477.1">
    <property type="nucleotide sequence ID" value="NZ_QFZU02000127.1"/>
</dbReference>
<keyword evidence="2" id="KW-1185">Reference proteome</keyword>
<dbReference type="Proteomes" id="UP000262538">
    <property type="component" value="Unassembled WGS sequence"/>
</dbReference>
<dbReference type="EMBL" id="QFZU02000127">
    <property type="protein sequence ID" value="RGA02466.1"/>
    <property type="molecule type" value="Genomic_DNA"/>
</dbReference>
<sequence length="74" mass="7624">MGRDRVTALGSTRSIALPSTVRTAGPLVRAALDRLAHGHAVSGVAPLDMAGRAELALRVVEDADGWGLHELLGA</sequence>
<reference evidence="1 2" key="1">
    <citation type="submission" date="2018-08" db="EMBL/GenBank/DDBJ databases">
        <title>Microbispora. triticiradicis sp. nov., a novel actinomycete isolated from the root of wheat (Triticum aestivum L.)).</title>
        <authorList>
            <person name="Han C."/>
        </authorList>
    </citation>
    <scope>NUCLEOTIDE SEQUENCE [LARGE SCALE GENOMIC DNA]</scope>
    <source>
        <strain evidence="1 2">NEAU-HRDPA2-9</strain>
    </source>
</reference>
<organism evidence="1 2">
    <name type="scientific">Microbispora triticiradicis</name>
    <dbReference type="NCBI Taxonomy" id="2200763"/>
    <lineage>
        <taxon>Bacteria</taxon>
        <taxon>Bacillati</taxon>
        <taxon>Actinomycetota</taxon>
        <taxon>Actinomycetes</taxon>
        <taxon>Streptosporangiales</taxon>
        <taxon>Streptosporangiaceae</taxon>
        <taxon>Microbispora</taxon>
    </lineage>
</organism>
<evidence type="ECO:0000313" key="1">
    <source>
        <dbReference type="EMBL" id="RGA02466.1"/>
    </source>
</evidence>
<gene>
    <name evidence="1" type="ORF">DI270_024430</name>
</gene>
<evidence type="ECO:0000313" key="2">
    <source>
        <dbReference type="Proteomes" id="UP000262538"/>
    </source>
</evidence>
<protein>
    <submittedName>
        <fullName evidence="1">Uncharacterized protein</fullName>
    </submittedName>
</protein>